<sequence>MMVSCAVNKYPWQKLFNYPSTTKILQINPKNNINRKGVIIVGAFRKEIK</sequence>
<dbReference type="EMBL" id="CU466930">
    <property type="protein sequence ID" value="CAO81466.1"/>
    <property type="molecule type" value="Genomic_DNA"/>
</dbReference>
<organism evidence="1 2">
    <name type="scientific">Cloacimonas acidaminovorans (strain Evry)</name>
    <dbReference type="NCBI Taxonomy" id="459349"/>
    <lineage>
        <taxon>Bacteria</taxon>
        <taxon>Pseudomonadati</taxon>
        <taxon>Candidatus Cloacimonadota</taxon>
        <taxon>Candidatus Cloacimonadia</taxon>
        <taxon>Candidatus Cloacimonadales</taxon>
        <taxon>Candidatus Cloacimonadaceae</taxon>
        <taxon>Candidatus Cloacimonas</taxon>
    </lineage>
</organism>
<keyword evidence="2" id="KW-1185">Reference proteome</keyword>
<name>B0VG11_CLOAI</name>
<accession>B0VG11</accession>
<reference evidence="1 2" key="1">
    <citation type="journal article" date="2008" name="J. Bacteriol.">
        <title>'Candidatus Cloacamonas acidaminovorans': genome sequence reconstruction provides a first glimpse of a new bacterial division.</title>
        <authorList>
            <person name="Pelletier E."/>
            <person name="Kreimeyer A."/>
            <person name="Bocs S."/>
            <person name="Rouy Z."/>
            <person name="Gyapay G."/>
            <person name="Chouari R."/>
            <person name="Riviere D."/>
            <person name="Ganesan A."/>
            <person name="Daegelen P."/>
            <person name="Sghir A."/>
            <person name="Cohen G.N."/>
            <person name="Medigue C."/>
            <person name="Weissenbach J."/>
            <person name="Le Paslier D."/>
        </authorList>
    </citation>
    <scope>NUCLEOTIDE SEQUENCE [LARGE SCALE GENOMIC DNA]</scope>
    <source>
        <strain evidence="2">Evry</strain>
    </source>
</reference>
<proteinExistence type="predicted"/>
<gene>
    <name evidence="1" type="ordered locus">CLOAM1628</name>
</gene>
<evidence type="ECO:0000313" key="1">
    <source>
        <dbReference type="EMBL" id="CAO81466.1"/>
    </source>
</evidence>
<dbReference type="STRING" id="459349.CLOAM1628"/>
<protein>
    <submittedName>
        <fullName evidence="1">Uncharacterized protein</fullName>
    </submittedName>
</protein>
<dbReference type="Proteomes" id="UP000002019">
    <property type="component" value="Chromosome"/>
</dbReference>
<dbReference type="HOGENOM" id="CLU_3133919_0_0_0"/>
<dbReference type="KEGG" id="caci:CLOAM1628"/>
<dbReference type="AlphaFoldDB" id="B0VG11"/>
<evidence type="ECO:0000313" key="2">
    <source>
        <dbReference type="Proteomes" id="UP000002019"/>
    </source>
</evidence>